<keyword evidence="3" id="KW-1185">Reference proteome</keyword>
<accession>A0A9N8W6M9</accession>
<dbReference type="PANTHER" id="PTHR21021:SF16">
    <property type="entry name" value="TIP41-LIKE PROTEIN"/>
    <property type="match status" value="1"/>
</dbReference>
<dbReference type="InterPro" id="IPR051330">
    <property type="entry name" value="Phosphatase_reg/MetRdx"/>
</dbReference>
<dbReference type="GO" id="GO:0005829">
    <property type="term" value="C:cytosol"/>
    <property type="evidence" value="ECO:0007669"/>
    <property type="project" value="TreeGrafter"/>
</dbReference>
<organism evidence="2 3">
    <name type="scientific">Acaulospora morrowiae</name>
    <dbReference type="NCBI Taxonomy" id="94023"/>
    <lineage>
        <taxon>Eukaryota</taxon>
        <taxon>Fungi</taxon>
        <taxon>Fungi incertae sedis</taxon>
        <taxon>Mucoromycota</taxon>
        <taxon>Glomeromycotina</taxon>
        <taxon>Glomeromycetes</taxon>
        <taxon>Diversisporales</taxon>
        <taxon>Acaulosporaceae</taxon>
        <taxon>Acaulospora</taxon>
    </lineage>
</organism>
<dbReference type="Proteomes" id="UP000789342">
    <property type="component" value="Unassembled WGS sequence"/>
</dbReference>
<dbReference type="GO" id="GO:0031929">
    <property type="term" value="P:TOR signaling"/>
    <property type="evidence" value="ECO:0007669"/>
    <property type="project" value="TreeGrafter"/>
</dbReference>
<proteinExistence type="inferred from homology"/>
<gene>
    <name evidence="2" type="ORF">AMORRO_LOCUS2224</name>
</gene>
<name>A0A9N8W6M9_9GLOM</name>
<dbReference type="Pfam" id="PF04176">
    <property type="entry name" value="TIP41"/>
    <property type="match status" value="1"/>
</dbReference>
<reference evidence="2" key="1">
    <citation type="submission" date="2021-06" db="EMBL/GenBank/DDBJ databases">
        <authorList>
            <person name="Kallberg Y."/>
            <person name="Tangrot J."/>
            <person name="Rosling A."/>
        </authorList>
    </citation>
    <scope>NUCLEOTIDE SEQUENCE</scope>
    <source>
        <strain evidence="2">CL551</strain>
    </source>
</reference>
<evidence type="ECO:0000256" key="1">
    <source>
        <dbReference type="ARBA" id="ARBA00006658"/>
    </source>
</evidence>
<evidence type="ECO:0000313" key="3">
    <source>
        <dbReference type="Proteomes" id="UP000789342"/>
    </source>
</evidence>
<sequence length="275" mass="32045">MQSPKYELFNESTARHGILIKGWKIATTKMSIFNSQEIEKVQKETKVPLPEMFFGNNSLQISNDDYGLLFELSPIEALKLVDTTKEGGEKVKVSYSEEWSHRRAKNNEHIKDVVKPFDWTYSTSYSGTLKSALKGQKFEITTERINIEKLKIPEPILFYDEIILFEDELADNGTALLNAKVRVMSSGFFILQRFFLRVDDVLFRTNETRIYHEFGSDYCLREYSSREEHYHKIRSQIPKYKGDDISQLTDPDWVSSMLQKSEKELTLEKLKLNVG</sequence>
<evidence type="ECO:0000313" key="2">
    <source>
        <dbReference type="EMBL" id="CAG8479144.1"/>
    </source>
</evidence>
<dbReference type="InterPro" id="IPR007303">
    <property type="entry name" value="TIP41-like"/>
</dbReference>
<dbReference type="AlphaFoldDB" id="A0A9N8W6M9"/>
<dbReference type="OrthoDB" id="10253878at2759"/>
<protein>
    <submittedName>
        <fullName evidence="2">4358_t:CDS:1</fullName>
    </submittedName>
</protein>
<dbReference type="EMBL" id="CAJVPV010000912">
    <property type="protein sequence ID" value="CAG8479144.1"/>
    <property type="molecule type" value="Genomic_DNA"/>
</dbReference>
<comment type="similarity">
    <text evidence="1">Belongs to the TIP41 family.</text>
</comment>
<dbReference type="PANTHER" id="PTHR21021">
    <property type="entry name" value="GAF/PUTATIVE CYTOSKELETAL PROTEIN"/>
    <property type="match status" value="1"/>
</dbReference>
<comment type="caution">
    <text evidence="2">The sequence shown here is derived from an EMBL/GenBank/DDBJ whole genome shotgun (WGS) entry which is preliminary data.</text>
</comment>